<feature type="binding site" evidence="10">
    <location>
        <begin position="10"/>
        <end position="12"/>
    </location>
    <ligand>
        <name>UDP-N-acetyl-alpha-D-glucosamine</name>
        <dbReference type="ChEBI" id="CHEBI:57705"/>
    </ligand>
</feature>
<reference evidence="13 14" key="1">
    <citation type="submission" date="2019-08" db="EMBL/GenBank/DDBJ databases">
        <title>In-depth cultivation of the pig gut microbiome towards novel bacterial diversity and tailored functional studies.</title>
        <authorList>
            <person name="Wylensek D."/>
            <person name="Hitch T.C.A."/>
            <person name="Clavel T."/>
        </authorList>
    </citation>
    <scope>NUCLEOTIDE SEQUENCE [LARGE SCALE GENOMIC DNA]</scope>
    <source>
        <strain evidence="13 14">WCA-MUC-591-APC-4B</strain>
    </source>
</reference>
<comment type="pathway">
    <text evidence="10">Cell wall biogenesis; peptidoglycan biosynthesis.</text>
</comment>
<keyword evidence="4 10" id="KW-0808">Transferase</keyword>
<evidence type="ECO:0000256" key="1">
    <source>
        <dbReference type="ARBA" id="ARBA00022475"/>
    </source>
</evidence>
<evidence type="ECO:0000256" key="4">
    <source>
        <dbReference type="ARBA" id="ARBA00022679"/>
    </source>
</evidence>
<keyword evidence="3 10" id="KW-0328">Glycosyltransferase</keyword>
<keyword evidence="14" id="KW-1185">Reference proteome</keyword>
<evidence type="ECO:0000313" key="13">
    <source>
        <dbReference type="EMBL" id="MST70554.1"/>
    </source>
</evidence>
<dbReference type="EC" id="2.4.1.227" evidence="10"/>
<dbReference type="GO" id="GO:0009252">
    <property type="term" value="P:peptidoglycan biosynthetic process"/>
    <property type="evidence" value="ECO:0007669"/>
    <property type="project" value="UniProtKB-UniRule"/>
</dbReference>
<dbReference type="GO" id="GO:0005886">
    <property type="term" value="C:plasma membrane"/>
    <property type="evidence" value="ECO:0007669"/>
    <property type="project" value="UniProtKB-SubCell"/>
</dbReference>
<feature type="domain" description="Glycosyltransferase family 28 N-terminal" evidence="11">
    <location>
        <begin position="3"/>
        <end position="142"/>
    </location>
</feature>
<gene>
    <name evidence="10 13" type="primary">murG</name>
    <name evidence="13" type="ORF">FYJ65_04230</name>
</gene>
<dbReference type="Proteomes" id="UP000469424">
    <property type="component" value="Unassembled WGS sequence"/>
</dbReference>
<dbReference type="InterPro" id="IPR004276">
    <property type="entry name" value="GlycoTrans_28_N"/>
</dbReference>
<dbReference type="InterPro" id="IPR007235">
    <property type="entry name" value="Glyco_trans_28_C"/>
</dbReference>
<dbReference type="NCBIfam" id="TIGR01133">
    <property type="entry name" value="murG"/>
    <property type="match status" value="1"/>
</dbReference>
<evidence type="ECO:0000256" key="7">
    <source>
        <dbReference type="ARBA" id="ARBA00023136"/>
    </source>
</evidence>
<feature type="binding site" evidence="10">
    <location>
        <position position="166"/>
    </location>
    <ligand>
        <name>UDP-N-acetyl-alpha-D-glucosamine</name>
        <dbReference type="ChEBI" id="CHEBI:57705"/>
    </ligand>
</feature>
<dbReference type="PANTHER" id="PTHR21015:SF22">
    <property type="entry name" value="GLYCOSYLTRANSFERASE"/>
    <property type="match status" value="1"/>
</dbReference>
<evidence type="ECO:0000256" key="9">
    <source>
        <dbReference type="ARBA" id="ARBA00023316"/>
    </source>
</evidence>
<dbReference type="GO" id="GO:0051301">
    <property type="term" value="P:cell division"/>
    <property type="evidence" value="ECO:0007669"/>
    <property type="project" value="UniProtKB-KW"/>
</dbReference>
<organism evidence="13 14">
    <name type="scientific">Mogibacterium kristiansenii</name>
    <dbReference type="NCBI Taxonomy" id="2606708"/>
    <lineage>
        <taxon>Bacteria</taxon>
        <taxon>Bacillati</taxon>
        <taxon>Bacillota</taxon>
        <taxon>Clostridia</taxon>
        <taxon>Peptostreptococcales</taxon>
        <taxon>Anaerovoracaceae</taxon>
        <taxon>Mogibacterium</taxon>
    </lineage>
</organism>
<dbReference type="PANTHER" id="PTHR21015">
    <property type="entry name" value="UDP-N-ACETYLGLUCOSAMINE--N-ACETYLMURAMYL-(PENTAPEPTIDE) PYROPHOSPHORYL-UNDECAPRENOL N-ACETYLGLUCOSAMINE TRANSFERASE 1"/>
    <property type="match status" value="1"/>
</dbReference>
<evidence type="ECO:0000313" key="14">
    <source>
        <dbReference type="Proteomes" id="UP000469424"/>
    </source>
</evidence>
<dbReference type="GO" id="GO:0071555">
    <property type="term" value="P:cell wall organization"/>
    <property type="evidence" value="ECO:0007669"/>
    <property type="project" value="UniProtKB-KW"/>
</dbReference>
<evidence type="ECO:0000259" key="11">
    <source>
        <dbReference type="Pfam" id="PF03033"/>
    </source>
</evidence>
<dbReference type="UniPathway" id="UPA00219"/>
<keyword evidence="6 10" id="KW-0573">Peptidoglycan synthesis</keyword>
<dbReference type="AlphaFoldDB" id="A0A6N7XI09"/>
<proteinExistence type="inferred from homology"/>
<evidence type="ECO:0000256" key="3">
    <source>
        <dbReference type="ARBA" id="ARBA00022676"/>
    </source>
</evidence>
<dbReference type="Gene3D" id="3.40.50.2000">
    <property type="entry name" value="Glycogen Phosphorylase B"/>
    <property type="match status" value="2"/>
</dbReference>
<comment type="subcellular location">
    <subcellularLocation>
        <location evidence="10">Cell membrane</location>
        <topology evidence="10">Peripheral membrane protein</topology>
        <orientation evidence="10">Cytoplasmic side</orientation>
    </subcellularLocation>
</comment>
<feature type="binding site" evidence="10">
    <location>
        <position position="124"/>
    </location>
    <ligand>
        <name>UDP-N-acetyl-alpha-D-glucosamine</name>
        <dbReference type="ChEBI" id="CHEBI:57705"/>
    </ligand>
</feature>
<keyword evidence="5 10" id="KW-0133">Cell shape</keyword>
<feature type="binding site" evidence="10">
    <location>
        <position position="299"/>
    </location>
    <ligand>
        <name>UDP-N-acetyl-alpha-D-glucosamine</name>
        <dbReference type="ChEBI" id="CHEBI:57705"/>
    </ligand>
</feature>
<evidence type="ECO:0000256" key="6">
    <source>
        <dbReference type="ARBA" id="ARBA00022984"/>
    </source>
</evidence>
<comment type="catalytic activity">
    <reaction evidence="10">
        <text>di-trans,octa-cis-undecaprenyl diphospho-N-acetyl-alpha-D-muramoyl-L-alanyl-D-glutamyl-meso-2,6-diaminopimeloyl-D-alanyl-D-alanine + UDP-N-acetyl-alpha-D-glucosamine = di-trans,octa-cis-undecaprenyl diphospho-[N-acetyl-alpha-D-glucosaminyl-(1-&gt;4)]-N-acetyl-alpha-D-muramoyl-L-alanyl-D-glutamyl-meso-2,6-diaminopimeloyl-D-alanyl-D-alanine + UDP + H(+)</text>
        <dbReference type="Rhea" id="RHEA:31227"/>
        <dbReference type="ChEBI" id="CHEBI:15378"/>
        <dbReference type="ChEBI" id="CHEBI:57705"/>
        <dbReference type="ChEBI" id="CHEBI:58223"/>
        <dbReference type="ChEBI" id="CHEBI:61387"/>
        <dbReference type="ChEBI" id="CHEBI:61388"/>
        <dbReference type="EC" id="2.4.1.227"/>
    </reaction>
</comment>
<keyword evidence="2 10" id="KW-0132">Cell division</keyword>
<keyword evidence="7 10" id="KW-0472">Membrane</keyword>
<dbReference type="CDD" id="cd03785">
    <property type="entry name" value="GT28_MurG"/>
    <property type="match status" value="1"/>
</dbReference>
<dbReference type="EMBL" id="VUNA01000006">
    <property type="protein sequence ID" value="MST70554.1"/>
    <property type="molecule type" value="Genomic_DNA"/>
</dbReference>
<feature type="binding site" evidence="10">
    <location>
        <position position="254"/>
    </location>
    <ligand>
        <name>UDP-N-acetyl-alpha-D-glucosamine</name>
        <dbReference type="ChEBI" id="CHEBI:57705"/>
    </ligand>
</feature>
<feature type="binding site" evidence="10">
    <location>
        <position position="196"/>
    </location>
    <ligand>
        <name>UDP-N-acetyl-alpha-D-glucosamine</name>
        <dbReference type="ChEBI" id="CHEBI:57705"/>
    </ligand>
</feature>
<dbReference type="GO" id="GO:0005975">
    <property type="term" value="P:carbohydrate metabolic process"/>
    <property type="evidence" value="ECO:0007669"/>
    <property type="project" value="InterPro"/>
</dbReference>
<protein>
    <recommendedName>
        <fullName evidence="10">UDP-N-acetylglucosamine--N-acetylmuramyl-(pentapeptide) pyrophosphoryl-undecaprenol N-acetylglucosamine transferase</fullName>
        <ecNumber evidence="10">2.4.1.227</ecNumber>
    </recommendedName>
    <alternativeName>
        <fullName evidence="10">Undecaprenyl-PP-MurNAc-pentapeptide-UDPGlcNAc GlcNAc transferase</fullName>
    </alternativeName>
</protein>
<feature type="domain" description="Glycosyl transferase family 28 C-terminal" evidence="12">
    <location>
        <begin position="189"/>
        <end position="346"/>
    </location>
</feature>
<accession>A0A6N7XI09</accession>
<evidence type="ECO:0000256" key="10">
    <source>
        <dbReference type="HAMAP-Rule" id="MF_00033"/>
    </source>
</evidence>
<comment type="caution">
    <text evidence="13">The sequence shown here is derived from an EMBL/GenBank/DDBJ whole genome shotgun (WGS) entry which is preliminary data.</text>
</comment>
<evidence type="ECO:0000256" key="5">
    <source>
        <dbReference type="ARBA" id="ARBA00022960"/>
    </source>
</evidence>
<keyword evidence="8 10" id="KW-0131">Cell cycle</keyword>
<dbReference type="GO" id="GO:0008360">
    <property type="term" value="P:regulation of cell shape"/>
    <property type="evidence" value="ECO:0007669"/>
    <property type="project" value="UniProtKB-KW"/>
</dbReference>
<keyword evidence="9 10" id="KW-0961">Cell wall biogenesis/degradation</keyword>
<dbReference type="RefSeq" id="WP_154554120.1">
    <property type="nucleotide sequence ID" value="NZ_VUNA01000006.1"/>
</dbReference>
<feature type="binding site" evidence="10">
    <location>
        <begin position="273"/>
        <end position="278"/>
    </location>
    <ligand>
        <name>UDP-N-acetyl-alpha-D-glucosamine</name>
        <dbReference type="ChEBI" id="CHEBI:57705"/>
    </ligand>
</feature>
<evidence type="ECO:0000256" key="2">
    <source>
        <dbReference type="ARBA" id="ARBA00022618"/>
    </source>
</evidence>
<dbReference type="SUPFAM" id="SSF53756">
    <property type="entry name" value="UDP-Glycosyltransferase/glycogen phosphorylase"/>
    <property type="match status" value="1"/>
</dbReference>
<comment type="similarity">
    <text evidence="10">Belongs to the glycosyltransferase 28 family. MurG subfamily.</text>
</comment>
<dbReference type="GO" id="GO:0050511">
    <property type="term" value="F:undecaprenyldiphospho-muramoylpentapeptide beta-N-acetylglucosaminyltransferase activity"/>
    <property type="evidence" value="ECO:0007669"/>
    <property type="project" value="UniProtKB-UniRule"/>
</dbReference>
<comment type="function">
    <text evidence="10">Cell wall formation. Catalyzes the transfer of a GlcNAc subunit on undecaprenyl-pyrophosphoryl-MurNAc-pentapeptide (lipid intermediate I) to form undecaprenyl-pyrophosphoryl-MurNAc-(pentapeptide)GlcNAc (lipid intermediate II).</text>
</comment>
<dbReference type="Pfam" id="PF04101">
    <property type="entry name" value="Glyco_tran_28_C"/>
    <property type="match status" value="1"/>
</dbReference>
<keyword evidence="1 10" id="KW-1003">Cell membrane</keyword>
<dbReference type="InterPro" id="IPR006009">
    <property type="entry name" value="GlcNAc_MurG"/>
</dbReference>
<sequence>MRIILTGGITGGHIYPALAIGDKFKEMDPECEILYIGNERGMENEIVPKHGFPLEIVSSKAVDRSNIFKMAETLAVTGRGKSQTYRIMKKFRPDIVISTGSYVSVPVVLAAHKYGAKVFIHEQNAYPGMANRFLSQYAEKVFLGFEDAGKFFKQNRKLQYSGNPVRKDFYGKDKKESRKLLGIPEDDFVIMTFGGSQGATAINDTAIELIHAYGDRPNVTILFGTGKRFYDDVQHNLEAMGLSGKSNVRVSPYIQDMANTLAATDVAISRSGALSVSEITMSGCPAIFVPSPNVTGDHQYYNAKAVVDNGGAIIVREDGDTPNRIVNILKELLADPDIVRRMAECSLKCAPVNATDIVYEGIMDIWTKNK</sequence>
<evidence type="ECO:0000259" key="12">
    <source>
        <dbReference type="Pfam" id="PF04101"/>
    </source>
</evidence>
<evidence type="ECO:0000256" key="8">
    <source>
        <dbReference type="ARBA" id="ARBA00023306"/>
    </source>
</evidence>
<dbReference type="Pfam" id="PF03033">
    <property type="entry name" value="Glyco_transf_28"/>
    <property type="match status" value="1"/>
</dbReference>
<dbReference type="HAMAP" id="MF_00033">
    <property type="entry name" value="MurG"/>
    <property type="match status" value="1"/>
</dbReference>
<name>A0A6N7XI09_9FIRM</name>